<name>A0ABD3NQ26_9STRA</name>
<protein>
    <submittedName>
        <fullName evidence="2">Uncharacterized protein</fullName>
    </submittedName>
</protein>
<accession>A0ABD3NQ26</accession>
<evidence type="ECO:0000313" key="3">
    <source>
        <dbReference type="Proteomes" id="UP001530400"/>
    </source>
</evidence>
<dbReference type="AlphaFoldDB" id="A0ABD3NQ26"/>
<gene>
    <name evidence="2" type="ORF">ACHAWO_002220</name>
</gene>
<keyword evidence="3" id="KW-1185">Reference proteome</keyword>
<evidence type="ECO:0000313" key="2">
    <source>
        <dbReference type="EMBL" id="KAL3778044.1"/>
    </source>
</evidence>
<feature type="coiled-coil region" evidence="1">
    <location>
        <begin position="34"/>
        <end position="97"/>
    </location>
</feature>
<dbReference type="Proteomes" id="UP001530400">
    <property type="component" value="Unassembled WGS sequence"/>
</dbReference>
<dbReference type="EMBL" id="JALLPJ020001008">
    <property type="protein sequence ID" value="KAL3778044.1"/>
    <property type="molecule type" value="Genomic_DNA"/>
</dbReference>
<comment type="caution">
    <text evidence="2">The sequence shown here is derived from an EMBL/GenBank/DDBJ whole genome shotgun (WGS) entry which is preliminary data.</text>
</comment>
<evidence type="ECO:0000256" key="1">
    <source>
        <dbReference type="SAM" id="Coils"/>
    </source>
</evidence>
<reference evidence="2 3" key="1">
    <citation type="submission" date="2024-10" db="EMBL/GenBank/DDBJ databases">
        <title>Updated reference genomes for cyclostephanoid diatoms.</title>
        <authorList>
            <person name="Roberts W.R."/>
            <person name="Alverson A.J."/>
        </authorList>
    </citation>
    <scope>NUCLEOTIDE SEQUENCE [LARGE SCALE GENOMIC DNA]</scope>
    <source>
        <strain evidence="2 3">AJA010-31</strain>
    </source>
</reference>
<sequence>MTTRPPSIRSPPKKVVKAMLQQEKLQSSQLQSHNNKLQIGLQSEQRKNASLKEANRCLANALHQEKNNSRLAIANLMKEVEAVMMEATKAKKDLKSTQIELDNTKLSAAEMVASEQQICKDAILDEKQI</sequence>
<organism evidence="2 3">
    <name type="scientific">Cyclotella atomus</name>
    <dbReference type="NCBI Taxonomy" id="382360"/>
    <lineage>
        <taxon>Eukaryota</taxon>
        <taxon>Sar</taxon>
        <taxon>Stramenopiles</taxon>
        <taxon>Ochrophyta</taxon>
        <taxon>Bacillariophyta</taxon>
        <taxon>Coscinodiscophyceae</taxon>
        <taxon>Thalassiosirophycidae</taxon>
        <taxon>Stephanodiscales</taxon>
        <taxon>Stephanodiscaceae</taxon>
        <taxon>Cyclotella</taxon>
    </lineage>
</organism>
<keyword evidence="1" id="KW-0175">Coiled coil</keyword>
<proteinExistence type="predicted"/>